<keyword evidence="7" id="KW-0915">Sodium</keyword>
<feature type="transmembrane region" description="Helical" evidence="12">
    <location>
        <begin position="82"/>
        <end position="105"/>
    </location>
</feature>
<dbReference type="GO" id="GO:0015293">
    <property type="term" value="F:symporter activity"/>
    <property type="evidence" value="ECO:0007669"/>
    <property type="project" value="TreeGrafter"/>
</dbReference>
<dbReference type="InterPro" id="IPR051163">
    <property type="entry name" value="Sodium:Solute_Symporter_SSF"/>
</dbReference>
<evidence type="ECO:0000256" key="3">
    <source>
        <dbReference type="ARBA" id="ARBA00022448"/>
    </source>
</evidence>
<proteinExistence type="inferred from homology"/>
<dbReference type="GO" id="GO:0005886">
    <property type="term" value="C:plasma membrane"/>
    <property type="evidence" value="ECO:0007669"/>
    <property type="project" value="UniProtKB-SubCell"/>
</dbReference>
<dbReference type="PANTHER" id="PTHR42985">
    <property type="entry name" value="SODIUM-COUPLED MONOCARBOXYLATE TRANSPORTER"/>
    <property type="match status" value="1"/>
</dbReference>
<evidence type="ECO:0000256" key="2">
    <source>
        <dbReference type="ARBA" id="ARBA00006434"/>
    </source>
</evidence>
<dbReference type="PROSITE" id="PS50283">
    <property type="entry name" value="NA_SOLUT_SYMP_3"/>
    <property type="match status" value="1"/>
</dbReference>
<protein>
    <submittedName>
        <fullName evidence="13">Uncharacterized protein</fullName>
    </submittedName>
</protein>
<dbReference type="EMBL" id="JAODUP010000326">
    <property type="protein sequence ID" value="KAK2152499.1"/>
    <property type="molecule type" value="Genomic_DNA"/>
</dbReference>
<feature type="transmembrane region" description="Helical" evidence="12">
    <location>
        <begin position="20"/>
        <end position="41"/>
    </location>
</feature>
<sequence length="301" mass="33556">MLDLRSESIISLSSQIFPLFMMKVFGGIPGIPGLIISALYAATLSCLSSGQNAMAAVFLEDLLSPIYKLRTSRNLTDQSKSIACKAAALAAGFITLGMGLTVPYFDDYIYSLTRSTESFISGPLFGVFCCAMFLGYTESWGVFIGCLASIIFGFQQYIGWLTKHHKHLGTDQPPLYLKNFTVELTVPTPNVKPNFYDISYQWYVLIDVMIVIVVASIISPLVHIYKHRGCFQWSTIWPTSDLMYTLKDLRSAFGYKDEHKLAMNDAEMNTKVNSGNSDDDIEDMTKENPVLDTLLYSDAKP</sequence>
<evidence type="ECO:0000256" key="1">
    <source>
        <dbReference type="ARBA" id="ARBA00004651"/>
    </source>
</evidence>
<feature type="transmembrane region" description="Helical" evidence="12">
    <location>
        <begin position="200"/>
        <end position="222"/>
    </location>
</feature>
<reference evidence="13" key="1">
    <citation type="journal article" date="2023" name="Mol. Biol. Evol.">
        <title>Third-Generation Sequencing Reveals the Adaptive Role of the Epigenome in Three Deep-Sea Polychaetes.</title>
        <authorList>
            <person name="Perez M."/>
            <person name="Aroh O."/>
            <person name="Sun Y."/>
            <person name="Lan Y."/>
            <person name="Juniper S.K."/>
            <person name="Young C.R."/>
            <person name="Angers B."/>
            <person name="Qian P.Y."/>
        </authorList>
    </citation>
    <scope>NUCLEOTIDE SEQUENCE</scope>
    <source>
        <strain evidence="13">P08H-3</strain>
    </source>
</reference>
<evidence type="ECO:0000256" key="6">
    <source>
        <dbReference type="ARBA" id="ARBA00022989"/>
    </source>
</evidence>
<dbReference type="InterPro" id="IPR038377">
    <property type="entry name" value="Na/Glc_symporter_sf"/>
</dbReference>
<organism evidence="13 14">
    <name type="scientific">Paralvinella palmiformis</name>
    <dbReference type="NCBI Taxonomy" id="53620"/>
    <lineage>
        <taxon>Eukaryota</taxon>
        <taxon>Metazoa</taxon>
        <taxon>Spiralia</taxon>
        <taxon>Lophotrochozoa</taxon>
        <taxon>Annelida</taxon>
        <taxon>Polychaeta</taxon>
        <taxon>Sedentaria</taxon>
        <taxon>Canalipalpata</taxon>
        <taxon>Terebellida</taxon>
        <taxon>Terebelliformia</taxon>
        <taxon>Alvinellidae</taxon>
        <taxon>Paralvinella</taxon>
    </lineage>
</organism>
<evidence type="ECO:0000256" key="8">
    <source>
        <dbReference type="ARBA" id="ARBA00023065"/>
    </source>
</evidence>
<gene>
    <name evidence="13" type="ORF">LSH36_326g00045</name>
</gene>
<evidence type="ECO:0000256" key="5">
    <source>
        <dbReference type="ARBA" id="ARBA00022692"/>
    </source>
</evidence>
<dbReference type="Proteomes" id="UP001208570">
    <property type="component" value="Unassembled WGS sequence"/>
</dbReference>
<evidence type="ECO:0000256" key="7">
    <source>
        <dbReference type="ARBA" id="ARBA00023053"/>
    </source>
</evidence>
<name>A0AAD9N340_9ANNE</name>
<evidence type="ECO:0000256" key="10">
    <source>
        <dbReference type="ARBA" id="ARBA00023201"/>
    </source>
</evidence>
<evidence type="ECO:0000313" key="14">
    <source>
        <dbReference type="Proteomes" id="UP001208570"/>
    </source>
</evidence>
<dbReference type="InterPro" id="IPR001734">
    <property type="entry name" value="Na/solute_symporter"/>
</dbReference>
<keyword evidence="4" id="KW-1003">Cell membrane</keyword>
<keyword evidence="3" id="KW-0813">Transport</keyword>
<dbReference type="GO" id="GO:0006814">
    <property type="term" value="P:sodium ion transport"/>
    <property type="evidence" value="ECO:0007669"/>
    <property type="project" value="UniProtKB-KW"/>
</dbReference>
<dbReference type="PANTHER" id="PTHR42985:SF2">
    <property type="entry name" value="SODIUM-DEPENDENT MULTIVITAMIN TRANSPORTER"/>
    <property type="match status" value="1"/>
</dbReference>
<keyword evidence="8" id="KW-0406">Ion transport</keyword>
<evidence type="ECO:0000256" key="4">
    <source>
        <dbReference type="ARBA" id="ARBA00022475"/>
    </source>
</evidence>
<keyword evidence="9 12" id="KW-0472">Membrane</keyword>
<accession>A0AAD9N340</accession>
<dbReference type="AlphaFoldDB" id="A0AAD9N340"/>
<evidence type="ECO:0000313" key="13">
    <source>
        <dbReference type="EMBL" id="KAK2152499.1"/>
    </source>
</evidence>
<keyword evidence="5 12" id="KW-0812">Transmembrane</keyword>
<feature type="transmembrane region" description="Helical" evidence="12">
    <location>
        <begin position="117"/>
        <end position="135"/>
    </location>
</feature>
<comment type="caution">
    <text evidence="13">The sequence shown here is derived from an EMBL/GenBank/DDBJ whole genome shotgun (WGS) entry which is preliminary data.</text>
</comment>
<comment type="similarity">
    <text evidence="2 11">Belongs to the sodium:solute symporter (SSF) (TC 2.A.21) family.</text>
</comment>
<keyword evidence="10" id="KW-0739">Sodium transport</keyword>
<evidence type="ECO:0000256" key="9">
    <source>
        <dbReference type="ARBA" id="ARBA00023136"/>
    </source>
</evidence>
<dbReference type="Gene3D" id="1.20.1730.10">
    <property type="entry name" value="Sodium/glucose cotransporter"/>
    <property type="match status" value="1"/>
</dbReference>
<dbReference type="Pfam" id="PF00474">
    <property type="entry name" value="SSF"/>
    <property type="match status" value="1"/>
</dbReference>
<comment type="subcellular location">
    <subcellularLocation>
        <location evidence="1">Cell membrane</location>
        <topology evidence="1">Multi-pass membrane protein</topology>
    </subcellularLocation>
</comment>
<feature type="transmembrane region" description="Helical" evidence="12">
    <location>
        <begin position="140"/>
        <end position="158"/>
    </location>
</feature>
<keyword evidence="14" id="KW-1185">Reference proteome</keyword>
<keyword evidence="6 12" id="KW-1133">Transmembrane helix</keyword>
<evidence type="ECO:0000256" key="11">
    <source>
        <dbReference type="RuleBase" id="RU362091"/>
    </source>
</evidence>
<evidence type="ECO:0000256" key="12">
    <source>
        <dbReference type="SAM" id="Phobius"/>
    </source>
</evidence>